<evidence type="ECO:0000313" key="2">
    <source>
        <dbReference type="EMBL" id="OOQ54631.1"/>
    </source>
</evidence>
<dbReference type="Proteomes" id="UP000502504">
    <property type="component" value="Chromosome"/>
</dbReference>
<proteinExistence type="predicted"/>
<keyword evidence="1" id="KW-0812">Transmembrane</keyword>
<keyword evidence="1" id="KW-0472">Membrane</keyword>
<sequence>MTALPRGPWGVALALAYALNTYVAYGALTIHPQGTWDESTLTAIEFASALLIALGTLTFLLTLFPVRRHTLSRWWLTPAVLFLTVGTARWAYIVQTYPQGGGS</sequence>
<gene>
    <name evidence="2" type="ORF">AFM16_00770</name>
    <name evidence="3" type="ORF">HCX60_00905</name>
</gene>
<evidence type="ECO:0000313" key="4">
    <source>
        <dbReference type="Proteomes" id="UP000190306"/>
    </source>
</evidence>
<evidence type="ECO:0000256" key="1">
    <source>
        <dbReference type="SAM" id="Phobius"/>
    </source>
</evidence>
<dbReference type="EMBL" id="CP050692">
    <property type="protein sequence ID" value="QIT42262.1"/>
    <property type="molecule type" value="Genomic_DNA"/>
</dbReference>
<keyword evidence="4" id="KW-1185">Reference proteome</keyword>
<dbReference type="EMBL" id="LHQL01000001">
    <property type="protein sequence ID" value="OOQ54631.1"/>
    <property type="molecule type" value="Genomic_DNA"/>
</dbReference>
<organism evidence="3 5">
    <name type="scientific">Streptomyces antibioticus</name>
    <dbReference type="NCBI Taxonomy" id="1890"/>
    <lineage>
        <taxon>Bacteria</taxon>
        <taxon>Bacillati</taxon>
        <taxon>Actinomycetota</taxon>
        <taxon>Actinomycetes</taxon>
        <taxon>Kitasatosporales</taxon>
        <taxon>Streptomycetaceae</taxon>
        <taxon>Streptomyces</taxon>
    </lineage>
</organism>
<reference evidence="2 4" key="1">
    <citation type="submission" date="2015-07" db="EMBL/GenBank/DDBJ databases">
        <title>Draft Genome Sequence of Streptomyces antibioticus, IMRU 3720 reveals insights in the evolution of actinomycin biosynthetic gene clusters in Streptomyces.</title>
        <authorList>
            <person name="Crnovcic I."/>
            <person name="Ruckert C."/>
            <person name="Kalinowksi J."/>
            <person name="Keller U."/>
        </authorList>
    </citation>
    <scope>NUCLEOTIDE SEQUENCE [LARGE SCALE GENOMIC DNA]</scope>
    <source>
        <strain evidence="2 4">DSM 41481</strain>
    </source>
</reference>
<keyword evidence="1" id="KW-1133">Transmembrane helix</keyword>
<feature type="transmembrane region" description="Helical" evidence="1">
    <location>
        <begin position="42"/>
        <end position="63"/>
    </location>
</feature>
<evidence type="ECO:0000313" key="5">
    <source>
        <dbReference type="Proteomes" id="UP000502504"/>
    </source>
</evidence>
<evidence type="ECO:0000313" key="3">
    <source>
        <dbReference type="EMBL" id="QIT42262.1"/>
    </source>
</evidence>
<protein>
    <submittedName>
        <fullName evidence="3">Uncharacterized protein</fullName>
    </submittedName>
</protein>
<dbReference type="Proteomes" id="UP000190306">
    <property type="component" value="Chromosome"/>
</dbReference>
<accession>A0AAE7CIF5</accession>
<dbReference type="RefSeq" id="WP_078631635.1">
    <property type="nucleotide sequence ID" value="NZ_CM007717.1"/>
</dbReference>
<dbReference type="AlphaFoldDB" id="A0AAE7CIF5"/>
<feature type="transmembrane region" description="Helical" evidence="1">
    <location>
        <begin position="75"/>
        <end position="93"/>
    </location>
</feature>
<name>A0AAE7CIF5_STRAT</name>
<reference evidence="3 5" key="2">
    <citation type="submission" date="2020-03" db="EMBL/GenBank/DDBJ databases">
        <title>Is there a link between lipid content and antibiotic production in Streptomyces?</title>
        <authorList>
            <person name="David M."/>
            <person name="Lejeune C."/>
            <person name="Abreu S."/>
            <person name="Thibessard A."/>
            <person name="Leblond P."/>
            <person name="Chaminade P."/>
            <person name="Virolle M.-J."/>
        </authorList>
    </citation>
    <scope>NUCLEOTIDE SEQUENCE [LARGE SCALE GENOMIC DNA]</scope>
    <source>
        <strain evidence="3 5">DSM 41481</strain>
    </source>
</reference>